<dbReference type="RefSeq" id="WP_053985173.1">
    <property type="nucleotide sequence ID" value="NZ_JAQIFT010000048.1"/>
</dbReference>
<gene>
    <name evidence="1" type="ORF">PBV87_13270</name>
</gene>
<dbReference type="EMBL" id="JAQIFT010000048">
    <property type="protein sequence ID" value="MDA3732457.1"/>
    <property type="molecule type" value="Genomic_DNA"/>
</dbReference>
<protein>
    <submittedName>
        <fullName evidence="1">Uncharacterized protein</fullName>
    </submittedName>
</protein>
<evidence type="ECO:0000313" key="1">
    <source>
        <dbReference type="EMBL" id="MDA3732457.1"/>
    </source>
</evidence>
<evidence type="ECO:0000313" key="2">
    <source>
        <dbReference type="Proteomes" id="UP001169242"/>
    </source>
</evidence>
<dbReference type="AlphaFoldDB" id="A0AA42DND4"/>
<sequence length="97" mass="11316">MKTSRYIQIDPNLPYKRFYPKLIKKNKGPKSIYVLCTPPGEGNLFEIITCNQLGKKYNNSFILGISKDKTWLVNYTVTLIDQLYNTKNLSYDMLQSE</sequence>
<name>A0AA42DND4_9FIRM</name>
<accession>A0AA42DND4</accession>
<organism evidence="1 2">
    <name type="scientific">Holtiella tumoricola</name>
    <dbReference type="NCBI Taxonomy" id="3018743"/>
    <lineage>
        <taxon>Bacteria</taxon>
        <taxon>Bacillati</taxon>
        <taxon>Bacillota</taxon>
        <taxon>Clostridia</taxon>
        <taxon>Lachnospirales</taxon>
        <taxon>Cellulosilyticaceae</taxon>
        <taxon>Holtiella</taxon>
    </lineage>
</organism>
<comment type="caution">
    <text evidence="1">The sequence shown here is derived from an EMBL/GenBank/DDBJ whole genome shotgun (WGS) entry which is preliminary data.</text>
</comment>
<keyword evidence="2" id="KW-1185">Reference proteome</keyword>
<proteinExistence type="predicted"/>
<reference evidence="1" key="1">
    <citation type="journal article" date="2023" name="Int. J. Syst. Evol. Microbiol.">
        <title>&lt;i&gt;Holtiella tumoricola&lt;/i&gt; gen. nov. sp. nov., isolated from a human clinical sample.</title>
        <authorList>
            <person name="Allen-Vercoe E."/>
            <person name="Daigneault M.C."/>
            <person name="Vancuren S.J."/>
            <person name="Cochrane K."/>
            <person name="O'Neal L.L."/>
            <person name="Sankaranarayanan K."/>
            <person name="Lawson P.A."/>
        </authorList>
    </citation>
    <scope>NUCLEOTIDE SEQUENCE</scope>
    <source>
        <strain evidence="1">CC70A</strain>
    </source>
</reference>
<dbReference type="Proteomes" id="UP001169242">
    <property type="component" value="Unassembled WGS sequence"/>
</dbReference>